<keyword evidence="2" id="KW-0808">Transferase</keyword>
<gene>
    <name evidence="2" type="ORF">AVDCRST_MAG23-2745</name>
</gene>
<dbReference type="EMBL" id="CADCWD010000093">
    <property type="protein sequence ID" value="CAA9548261.1"/>
    <property type="molecule type" value="Genomic_DNA"/>
</dbReference>
<protein>
    <submittedName>
        <fullName evidence="2">FIG137776: Glycosyltransferase</fullName>
    </submittedName>
</protein>
<name>A0A6J4UGU2_9SPHN</name>
<dbReference type="GO" id="GO:0016757">
    <property type="term" value="F:glycosyltransferase activity"/>
    <property type="evidence" value="ECO:0007669"/>
    <property type="project" value="UniProtKB-ARBA"/>
</dbReference>
<dbReference type="SUPFAM" id="SSF53756">
    <property type="entry name" value="UDP-Glycosyltransferase/glycogen phosphorylase"/>
    <property type="match status" value="1"/>
</dbReference>
<dbReference type="Pfam" id="PF13439">
    <property type="entry name" value="Glyco_transf_4"/>
    <property type="match status" value="1"/>
</dbReference>
<evidence type="ECO:0000259" key="1">
    <source>
        <dbReference type="Pfam" id="PF13439"/>
    </source>
</evidence>
<accession>A0A6J4UGU2</accession>
<dbReference type="NCBIfam" id="TIGR03087">
    <property type="entry name" value="stp1"/>
    <property type="match status" value="1"/>
</dbReference>
<dbReference type="PANTHER" id="PTHR12526">
    <property type="entry name" value="GLYCOSYLTRANSFERASE"/>
    <property type="match status" value="1"/>
</dbReference>
<evidence type="ECO:0000313" key="2">
    <source>
        <dbReference type="EMBL" id="CAA9548261.1"/>
    </source>
</evidence>
<dbReference type="Gene3D" id="3.40.50.2000">
    <property type="entry name" value="Glycogen Phosphorylase B"/>
    <property type="match status" value="2"/>
</dbReference>
<reference evidence="2" key="1">
    <citation type="submission" date="2020-02" db="EMBL/GenBank/DDBJ databases">
        <authorList>
            <person name="Meier V. D."/>
        </authorList>
    </citation>
    <scope>NUCLEOTIDE SEQUENCE</scope>
    <source>
        <strain evidence="2">AVDCRST_MAG23</strain>
    </source>
</reference>
<dbReference type="CDD" id="cd03801">
    <property type="entry name" value="GT4_PimA-like"/>
    <property type="match status" value="1"/>
</dbReference>
<dbReference type="InterPro" id="IPR028098">
    <property type="entry name" value="Glyco_trans_4-like_N"/>
</dbReference>
<proteinExistence type="predicted"/>
<dbReference type="Pfam" id="PF13692">
    <property type="entry name" value="Glyco_trans_1_4"/>
    <property type="match status" value="1"/>
</dbReference>
<feature type="domain" description="Glycosyltransferase subfamily 4-like N-terminal" evidence="1">
    <location>
        <begin position="160"/>
        <end position="213"/>
    </location>
</feature>
<dbReference type="PANTHER" id="PTHR12526:SF600">
    <property type="entry name" value="GLYCOSYL TRANSFERASE GROUP 1"/>
    <property type="match status" value="1"/>
</dbReference>
<sequence length="410" mass="44642">MSDILFLAHRIPFPPDRGDKIRSWNILKHLGSLARVHVACFADDQADAAHLAAMKRELGSALGEAHVEIRNVGKFAAAARAFPAGQPISLAMFDSLRMRAFVDDLLERRSIDTVFAFSGQMAQFVPDPCPARFLMDFVDMDSAKFADYAGEGGGAMRWVHRWEAERLFAFERATAARADASIFVSEAEASLFRRKAGLAKADIRAIGNGIDLDFYDPAAAFPRLTAEERGQGPLIVFTGQMDYRPNLEAVTAFACDVLPLIRQSRPDTRFAIVGRKPLRAVTRLAAEPGVIVTGSVPDVRSWLAAADVVVAPLAIGRGVQNKVLEAMAMARPVIASPAAFLGIEAEPDRDLIVAEGAQAQAREALGLIANHTRAAEIGLSARRRMEVSYRWKAQLEPLTQLLGLTQRQAA</sequence>
<dbReference type="AlphaFoldDB" id="A0A6J4UGU2"/>
<dbReference type="InterPro" id="IPR017521">
    <property type="entry name" value="Sugar_tfrase_PEP-CTERM_Stp1"/>
</dbReference>
<organism evidence="2">
    <name type="scientific">uncultured Sphingosinicella sp</name>
    <dbReference type="NCBI Taxonomy" id="478748"/>
    <lineage>
        <taxon>Bacteria</taxon>
        <taxon>Pseudomonadati</taxon>
        <taxon>Pseudomonadota</taxon>
        <taxon>Alphaproteobacteria</taxon>
        <taxon>Sphingomonadales</taxon>
        <taxon>Sphingosinicellaceae</taxon>
        <taxon>Sphingosinicella</taxon>
        <taxon>environmental samples</taxon>
    </lineage>
</organism>